<dbReference type="InterPro" id="IPR010921">
    <property type="entry name" value="Trp_repressor/repl_initiator"/>
</dbReference>
<evidence type="ECO:0000313" key="1">
    <source>
        <dbReference type="EMBL" id="OCA76614.1"/>
    </source>
</evidence>
<evidence type="ECO:0000313" key="4">
    <source>
        <dbReference type="Proteomes" id="UP000184069"/>
    </source>
</evidence>
<dbReference type="Proteomes" id="UP000093508">
    <property type="component" value="Unassembled WGS sequence"/>
</dbReference>
<evidence type="ECO:0000313" key="2">
    <source>
        <dbReference type="EMBL" id="SHL53526.1"/>
    </source>
</evidence>
<evidence type="ECO:0000313" key="3">
    <source>
        <dbReference type="Proteomes" id="UP000093508"/>
    </source>
</evidence>
<accession>A0A1M7BF93</accession>
<organism evidence="2 4">
    <name type="scientific">Chryseobacterium contaminans</name>
    <dbReference type="NCBI Taxonomy" id="1423959"/>
    <lineage>
        <taxon>Bacteria</taxon>
        <taxon>Pseudomonadati</taxon>
        <taxon>Bacteroidota</taxon>
        <taxon>Flavobacteriia</taxon>
        <taxon>Flavobacteriales</taxon>
        <taxon>Weeksellaceae</taxon>
        <taxon>Chryseobacterium group</taxon>
        <taxon>Chryseobacterium</taxon>
    </lineage>
</organism>
<name>A0A1M7BF93_9FLAO</name>
<dbReference type="EMBL" id="FRBM01000004">
    <property type="protein sequence ID" value="SHL53526.1"/>
    <property type="molecule type" value="Genomic_DNA"/>
</dbReference>
<gene>
    <name evidence="1" type="ORF">BBH99_02555</name>
    <name evidence="2" type="ORF">SAMN05444407_104348</name>
</gene>
<dbReference type="RefSeq" id="WP_066698616.1">
    <property type="nucleotide sequence ID" value="NZ_FRBM01000004.1"/>
</dbReference>
<dbReference type="OrthoDB" id="1260127at2"/>
<dbReference type="Proteomes" id="UP000184069">
    <property type="component" value="Unassembled WGS sequence"/>
</dbReference>
<dbReference type="AlphaFoldDB" id="A0A1M7BF93"/>
<keyword evidence="3" id="KW-1185">Reference proteome</keyword>
<dbReference type="SUPFAM" id="SSF48295">
    <property type="entry name" value="TrpR-like"/>
    <property type="match status" value="1"/>
</dbReference>
<dbReference type="STRING" id="1423959.SAMN05444407_104348"/>
<dbReference type="GO" id="GO:0043565">
    <property type="term" value="F:sequence-specific DNA binding"/>
    <property type="evidence" value="ECO:0007669"/>
    <property type="project" value="InterPro"/>
</dbReference>
<dbReference type="EMBL" id="MAYF01000323">
    <property type="protein sequence ID" value="OCA76614.1"/>
    <property type="molecule type" value="Genomic_DNA"/>
</dbReference>
<reference evidence="2 4" key="2">
    <citation type="submission" date="2016-11" db="EMBL/GenBank/DDBJ databases">
        <authorList>
            <person name="Jaros S."/>
            <person name="Januszkiewicz K."/>
            <person name="Wedrychowicz H."/>
        </authorList>
    </citation>
    <scope>NUCLEOTIDE SEQUENCE [LARGE SCALE GENOMIC DNA]</scope>
    <source>
        <strain evidence="2 4">DSM 27621</strain>
    </source>
</reference>
<proteinExistence type="predicted"/>
<sequence length="110" mass="13311">MDNEIQRRKIIPDYERIYSDIINQQYPDKVSEYRDLLSKDNMSSLYILELDTKIFGNSDKVSRKHRSYTKKDILEILDYQKKHKLNNIQLANHFNLSRNSIAKWKKMFLV</sequence>
<protein>
    <submittedName>
        <fullName evidence="1">Transposase</fullName>
    </submittedName>
</protein>
<reference evidence="1 3" key="1">
    <citation type="submission" date="2016-07" db="EMBL/GenBank/DDBJ databases">
        <authorList>
            <person name="Jeong J.-J."/>
            <person name="Kim D.W."/>
            <person name="Sang M.K."/>
            <person name="Choi I.-G."/>
            <person name="Kim K.D."/>
        </authorList>
    </citation>
    <scope>NUCLEOTIDE SEQUENCE [LARGE SCALE GENOMIC DNA]</scope>
    <source>
        <strain evidence="1 3">C-26</strain>
    </source>
</reference>